<name>A0A1X9M8C5_9BACI</name>
<dbReference type="STRING" id="199441.BkAM31D_02700"/>
<proteinExistence type="predicted"/>
<dbReference type="SUPFAM" id="SSF56112">
    <property type="entry name" value="Protein kinase-like (PK-like)"/>
    <property type="match status" value="1"/>
</dbReference>
<dbReference type="InterPro" id="IPR011009">
    <property type="entry name" value="Kinase-like_dom_sf"/>
</dbReference>
<dbReference type="RefSeq" id="WP_257391623.1">
    <property type="nucleotide sequence ID" value="NZ_CP020814.1"/>
</dbReference>
<dbReference type="Pfam" id="PF20613">
    <property type="entry name" value="HipA_2"/>
    <property type="match status" value="1"/>
</dbReference>
<dbReference type="AlphaFoldDB" id="A0A1X9M8C5"/>
<dbReference type="InterPro" id="IPR046748">
    <property type="entry name" value="HipA_2"/>
</dbReference>
<sequence>MNPLTYQKLFQSKTNNAHLVTFDNGNDYVVKLFKPSEDKALINEWLAYCIARFMGLPIPYSYLIEMPKSFVEVFPKGHGTVYTSKQFASKYIANSVNAHETKVENILNYNDMAKIIVFDYWLCNTDRTRKNILLQEQTAGNHFLWIIDNAEIFDSYSWTMNDLENLPQNLIRSATHELMVRFIKEEKDFKIALTHIQSIPTQLLEEILSFVPNDWG</sequence>
<dbReference type="KEGG" id="bkw:BkAM31D_02700"/>
<evidence type="ECO:0000313" key="2">
    <source>
        <dbReference type="EMBL" id="ARK28850.1"/>
    </source>
</evidence>
<feature type="domain" description="HipA-like kinase" evidence="1">
    <location>
        <begin position="16"/>
        <end position="215"/>
    </location>
</feature>
<keyword evidence="3" id="KW-1185">Reference proteome</keyword>
<evidence type="ECO:0000259" key="1">
    <source>
        <dbReference type="Pfam" id="PF20613"/>
    </source>
</evidence>
<protein>
    <recommendedName>
        <fullName evidence="1">HipA-like kinase domain-containing protein</fullName>
    </recommendedName>
</protein>
<organism evidence="2 3">
    <name type="scientific">Halalkalibacter krulwichiae</name>
    <dbReference type="NCBI Taxonomy" id="199441"/>
    <lineage>
        <taxon>Bacteria</taxon>
        <taxon>Bacillati</taxon>
        <taxon>Bacillota</taxon>
        <taxon>Bacilli</taxon>
        <taxon>Bacillales</taxon>
        <taxon>Bacillaceae</taxon>
        <taxon>Halalkalibacter</taxon>
    </lineage>
</organism>
<reference evidence="2 3" key="1">
    <citation type="submission" date="2017-04" db="EMBL/GenBank/DDBJ databases">
        <title>Bacillus krulwichiae AM31D Genome sequencing and assembly.</title>
        <authorList>
            <person name="Krulwich T.A."/>
            <person name="Anastor L."/>
            <person name="Ehrlich R."/>
            <person name="Ehrlich G.D."/>
            <person name="Janto B."/>
        </authorList>
    </citation>
    <scope>NUCLEOTIDE SEQUENCE [LARGE SCALE GENOMIC DNA]</scope>
    <source>
        <strain evidence="2 3">AM31D</strain>
    </source>
</reference>
<accession>A0A1X9M8C5</accession>
<dbReference type="Proteomes" id="UP000193006">
    <property type="component" value="Chromosome"/>
</dbReference>
<dbReference type="EMBL" id="CP020814">
    <property type="protein sequence ID" value="ARK28850.1"/>
    <property type="molecule type" value="Genomic_DNA"/>
</dbReference>
<evidence type="ECO:0000313" key="3">
    <source>
        <dbReference type="Proteomes" id="UP000193006"/>
    </source>
</evidence>
<gene>
    <name evidence="2" type="ORF">BkAM31D_02700</name>
</gene>